<dbReference type="GO" id="GO:0097192">
    <property type="term" value="P:extrinsic apoptotic signaling pathway in absence of ligand"/>
    <property type="evidence" value="ECO:0007669"/>
    <property type="project" value="TreeGrafter"/>
</dbReference>
<dbReference type="PANTHER" id="PTHR11256">
    <property type="entry name" value="BCL-2 RELATED"/>
    <property type="match status" value="1"/>
</dbReference>
<evidence type="ECO:0000256" key="4">
    <source>
        <dbReference type="ARBA" id="ARBA00022490"/>
    </source>
</evidence>
<name>A0A9Q0DZ16_9TELE</name>
<evidence type="ECO:0000259" key="9">
    <source>
        <dbReference type="SMART" id="SM00337"/>
    </source>
</evidence>
<dbReference type="CDD" id="cd06845">
    <property type="entry name" value="Bcl-2_like"/>
    <property type="match status" value="1"/>
</dbReference>
<dbReference type="PRINTS" id="PR01862">
    <property type="entry name" value="BCL2FAMILY"/>
</dbReference>
<keyword evidence="8" id="KW-1133">Transmembrane helix</keyword>
<dbReference type="FunFam" id="1.10.437.10:FF:000017">
    <property type="entry name" value="MCL1, BCL2 family apoptosis regulator"/>
    <property type="match status" value="1"/>
</dbReference>
<evidence type="ECO:0000256" key="1">
    <source>
        <dbReference type="ARBA" id="ARBA00004123"/>
    </source>
</evidence>
<evidence type="ECO:0000256" key="6">
    <source>
        <dbReference type="ARBA" id="ARBA00023242"/>
    </source>
</evidence>
<feature type="domain" description="Bcl-2 Bcl-2 homology region 1-3" evidence="9">
    <location>
        <begin position="141"/>
        <end position="241"/>
    </location>
</feature>
<evidence type="ECO:0000256" key="8">
    <source>
        <dbReference type="SAM" id="Phobius"/>
    </source>
</evidence>
<evidence type="ECO:0000256" key="5">
    <source>
        <dbReference type="ARBA" id="ARBA00022703"/>
    </source>
</evidence>
<keyword evidence="11" id="KW-1185">Reference proteome</keyword>
<dbReference type="InterPro" id="IPR036834">
    <property type="entry name" value="Bcl-2-like_sf"/>
</dbReference>
<gene>
    <name evidence="10" type="ORF">NHX12_000939</name>
</gene>
<dbReference type="PANTHER" id="PTHR11256:SF46">
    <property type="entry name" value="INDUCED MYELOID LEUKEMIA CELL DIFFERENTIATION PROTEIN MCL-1"/>
    <property type="match status" value="1"/>
</dbReference>
<comment type="subcellular location">
    <subcellularLocation>
        <location evidence="2">Cytoplasm</location>
    </subcellularLocation>
    <subcellularLocation>
        <location evidence="1">Nucleus</location>
    </subcellularLocation>
</comment>
<protein>
    <recommendedName>
        <fullName evidence="9">Bcl-2 Bcl-2 homology region 1-3 domain-containing protein</fullName>
    </recommendedName>
</protein>
<evidence type="ECO:0000256" key="7">
    <source>
        <dbReference type="SAM" id="MobiDB-lite"/>
    </source>
</evidence>
<dbReference type="SUPFAM" id="SSF56854">
    <property type="entry name" value="Bcl-2 inhibitors of programmed cell death"/>
    <property type="match status" value="1"/>
</dbReference>
<evidence type="ECO:0000313" key="10">
    <source>
        <dbReference type="EMBL" id="KAJ3597412.1"/>
    </source>
</evidence>
<keyword evidence="6" id="KW-0539">Nucleus</keyword>
<dbReference type="GO" id="GO:0051400">
    <property type="term" value="F:BH domain binding"/>
    <property type="evidence" value="ECO:0007669"/>
    <property type="project" value="TreeGrafter"/>
</dbReference>
<dbReference type="Gene3D" id="1.10.437.10">
    <property type="entry name" value="Blc2-like"/>
    <property type="match status" value="1"/>
</dbReference>
<keyword evidence="5" id="KW-0053">Apoptosis</keyword>
<comment type="caution">
    <text evidence="10">The sequence shown here is derived from an EMBL/GenBank/DDBJ whole genome shotgun (WGS) entry which is preliminary data.</text>
</comment>
<dbReference type="SMART" id="SM00337">
    <property type="entry name" value="BCL"/>
    <property type="match status" value="1"/>
</dbReference>
<keyword evidence="8" id="KW-0472">Membrane</keyword>
<dbReference type="Proteomes" id="UP001148018">
    <property type="component" value="Unassembled WGS sequence"/>
</dbReference>
<dbReference type="InterPro" id="IPR013281">
    <property type="entry name" value="Apop_reg_Mc1"/>
</dbReference>
<dbReference type="GO" id="GO:0005634">
    <property type="term" value="C:nucleus"/>
    <property type="evidence" value="ECO:0007669"/>
    <property type="project" value="UniProtKB-SubCell"/>
</dbReference>
<keyword evidence="8" id="KW-0812">Transmembrane</keyword>
<dbReference type="GO" id="GO:0005741">
    <property type="term" value="C:mitochondrial outer membrane"/>
    <property type="evidence" value="ECO:0007669"/>
    <property type="project" value="TreeGrafter"/>
</dbReference>
<dbReference type="GO" id="GO:0001836">
    <property type="term" value="P:release of cytochrome c from mitochondria"/>
    <property type="evidence" value="ECO:0007669"/>
    <property type="project" value="TreeGrafter"/>
</dbReference>
<dbReference type="PRINTS" id="PR01866">
    <property type="entry name" value="APOPREGMCL1"/>
</dbReference>
<accession>A0A9Q0DZ16</accession>
<feature type="region of interest" description="Disordered" evidence="7">
    <location>
        <begin position="58"/>
        <end position="111"/>
    </location>
</feature>
<dbReference type="AlphaFoldDB" id="A0A9Q0DZ16"/>
<proteinExistence type="inferred from homology"/>
<dbReference type="PROSITE" id="PS50062">
    <property type="entry name" value="BCL2_FAMILY"/>
    <property type="match status" value="1"/>
</dbReference>
<organism evidence="10 11">
    <name type="scientific">Muraenolepis orangiensis</name>
    <name type="common">Patagonian moray cod</name>
    <dbReference type="NCBI Taxonomy" id="630683"/>
    <lineage>
        <taxon>Eukaryota</taxon>
        <taxon>Metazoa</taxon>
        <taxon>Chordata</taxon>
        <taxon>Craniata</taxon>
        <taxon>Vertebrata</taxon>
        <taxon>Euteleostomi</taxon>
        <taxon>Actinopterygii</taxon>
        <taxon>Neopterygii</taxon>
        <taxon>Teleostei</taxon>
        <taxon>Neoteleostei</taxon>
        <taxon>Acanthomorphata</taxon>
        <taxon>Zeiogadaria</taxon>
        <taxon>Gadariae</taxon>
        <taxon>Gadiformes</taxon>
        <taxon>Muraenolepidoidei</taxon>
        <taxon>Muraenolepididae</taxon>
        <taxon>Muraenolepis</taxon>
    </lineage>
</organism>
<dbReference type="GO" id="GO:0015267">
    <property type="term" value="F:channel activity"/>
    <property type="evidence" value="ECO:0007669"/>
    <property type="project" value="TreeGrafter"/>
</dbReference>
<dbReference type="InterPro" id="IPR002475">
    <property type="entry name" value="Bcl2-like"/>
</dbReference>
<evidence type="ECO:0000313" key="11">
    <source>
        <dbReference type="Proteomes" id="UP001148018"/>
    </source>
</evidence>
<keyword evidence="4" id="KW-0963">Cytoplasm</keyword>
<dbReference type="EMBL" id="JANIIK010000109">
    <property type="protein sequence ID" value="KAJ3597412.1"/>
    <property type="molecule type" value="Genomic_DNA"/>
</dbReference>
<dbReference type="InterPro" id="IPR046371">
    <property type="entry name" value="Bcl-2_BH1-3"/>
</dbReference>
<dbReference type="GO" id="GO:0042981">
    <property type="term" value="P:regulation of apoptotic process"/>
    <property type="evidence" value="ECO:0007669"/>
    <property type="project" value="InterPro"/>
</dbReference>
<dbReference type="Pfam" id="PF00452">
    <property type="entry name" value="Bcl-2"/>
    <property type="match status" value="1"/>
</dbReference>
<feature type="compositionally biased region" description="Acidic residues" evidence="7">
    <location>
        <begin position="97"/>
        <end position="108"/>
    </location>
</feature>
<dbReference type="OrthoDB" id="8932147at2759"/>
<evidence type="ECO:0000256" key="2">
    <source>
        <dbReference type="ARBA" id="ARBA00004496"/>
    </source>
</evidence>
<dbReference type="GO" id="GO:0008630">
    <property type="term" value="P:intrinsic apoptotic signaling pathway in response to DNA damage"/>
    <property type="evidence" value="ECO:0007669"/>
    <property type="project" value="TreeGrafter"/>
</dbReference>
<sequence length="279" mass="30422">MSSSKQSSIFTTGALPTCLFLPQNGGHMAMGDFVSENSPPMMRERSSAMDLVKATFKGVDGPQRPTALGVGSTMPNTVNKVHDDCGGSQGDSLPSTPEEDMDSQSGEEEVLKSDTRQHIYTFLVESTAITKWKPDPVQATMRRVVDGVLEKHQYAYNGMITKLELDGRGADMSFVKSVAENLFADGTTNWGRIASLLAFGAAVSQYLKARGQERCVKLVAQEISSYLLSDQRDWLAKNNSWDGFVEFFRVADPETTVRNTLMVFAGFAGIGATIALLIR</sequence>
<feature type="transmembrane region" description="Helical" evidence="8">
    <location>
        <begin position="261"/>
        <end position="278"/>
    </location>
</feature>
<evidence type="ECO:0000256" key="3">
    <source>
        <dbReference type="ARBA" id="ARBA00009458"/>
    </source>
</evidence>
<comment type="similarity">
    <text evidence="3">Belongs to the Bcl-2 family.</text>
</comment>
<dbReference type="GO" id="GO:0008053">
    <property type="term" value="P:mitochondrial fusion"/>
    <property type="evidence" value="ECO:0007669"/>
    <property type="project" value="TreeGrafter"/>
</dbReference>
<reference evidence="10" key="1">
    <citation type="submission" date="2022-07" db="EMBL/GenBank/DDBJ databases">
        <title>Chromosome-level genome of Muraenolepis orangiensis.</title>
        <authorList>
            <person name="Kim J."/>
        </authorList>
    </citation>
    <scope>NUCLEOTIDE SEQUENCE</scope>
    <source>
        <strain evidence="10">KU_S4_2022</strain>
        <tissue evidence="10">Muscle</tissue>
    </source>
</reference>
<dbReference type="InterPro" id="IPR026298">
    <property type="entry name" value="Bcl-2_fam"/>
</dbReference>